<comment type="caution">
    <text evidence="1">The sequence shown here is derived from an EMBL/GenBank/DDBJ whole genome shotgun (WGS) entry which is preliminary data.</text>
</comment>
<gene>
    <name evidence="1" type="ORF">A3196_07935</name>
</gene>
<sequence length="323" mass="36639">MKPLIYLLLPLLFIVTPITQAQGLKYVPLQENGTTTAYVSVPESFNCNVKIPDTPTAFCAAGGYIYHLHGAFISNPVDPEQYFNNLLQQVSAENPNANIENRYRISTISQYVTQRDANLLFRYGQQVVTFGFDVVDQQDNQKSSAAVTVSSLPNNGAPVTIVQLYGFTVPLSESHDYSQIQNELLRFAKSYQYDPNWLQSANAQHLQFQNNLSAKNRAFQQSQQQIHQSNMDALDRSHNSYMERSAASDRSHSAYIDSIHERQQLVDPNTGTRYEADGYYDYNYVNPNDSSIYYRTNDPTANPNINNNQGEDYQLLQENNAGW</sequence>
<name>A0A1E2UQ72_9GAMM</name>
<accession>A0A1E2UQ72</accession>
<dbReference type="OrthoDB" id="8902323at2"/>
<dbReference type="EMBL" id="LVJZ01000003">
    <property type="protein sequence ID" value="ODB96692.1"/>
    <property type="molecule type" value="Genomic_DNA"/>
</dbReference>
<proteinExistence type="predicted"/>
<protein>
    <submittedName>
        <fullName evidence="1">Uncharacterized protein</fullName>
    </submittedName>
</protein>
<dbReference type="AlphaFoldDB" id="A0A1E2UQ72"/>
<dbReference type="RefSeq" id="WP_069004423.1">
    <property type="nucleotide sequence ID" value="NZ_LVJW01000003.1"/>
</dbReference>
<reference evidence="1 2" key="1">
    <citation type="submission" date="2016-03" db="EMBL/GenBank/DDBJ databases">
        <title>Chemosynthetic sulphur-oxidizing symbionts of marine invertebrate animals are capable of nitrogen fixation.</title>
        <authorList>
            <person name="Petersen J.M."/>
            <person name="Kemper A."/>
            <person name="Gruber-Vodicka H."/>
            <person name="Cardini U."/>
            <person name="Geest Mvander."/>
            <person name="Kleiner M."/>
            <person name="Bulgheresi S."/>
            <person name="Fussmann M."/>
            <person name="Herbold C."/>
            <person name="Seah B.K.B."/>
            <person name="Antony C.Paul."/>
            <person name="Liu D."/>
            <person name="Belitz A."/>
            <person name="Weber M."/>
        </authorList>
    </citation>
    <scope>NUCLEOTIDE SEQUENCE [LARGE SCALE GENOMIC DNA]</scope>
    <source>
        <strain evidence="1">G_D</strain>
    </source>
</reference>
<organism evidence="1 2">
    <name type="scientific">Candidatus Thiodiazotropha endoloripes</name>
    <dbReference type="NCBI Taxonomy" id="1818881"/>
    <lineage>
        <taxon>Bacteria</taxon>
        <taxon>Pseudomonadati</taxon>
        <taxon>Pseudomonadota</taxon>
        <taxon>Gammaproteobacteria</taxon>
        <taxon>Chromatiales</taxon>
        <taxon>Sedimenticolaceae</taxon>
        <taxon>Candidatus Thiodiazotropha</taxon>
    </lineage>
</organism>
<evidence type="ECO:0000313" key="2">
    <source>
        <dbReference type="Proteomes" id="UP000094849"/>
    </source>
</evidence>
<keyword evidence="2" id="KW-1185">Reference proteome</keyword>
<dbReference type="Proteomes" id="UP000094849">
    <property type="component" value="Unassembled WGS sequence"/>
</dbReference>
<evidence type="ECO:0000313" key="1">
    <source>
        <dbReference type="EMBL" id="ODB96692.1"/>
    </source>
</evidence>